<protein>
    <submittedName>
        <fullName evidence="1">Uncharacterized protein</fullName>
    </submittedName>
</protein>
<organism evidence="1">
    <name type="scientific">Siphoviridae sp. ctq1q8</name>
    <dbReference type="NCBI Taxonomy" id="2826467"/>
    <lineage>
        <taxon>Viruses</taxon>
        <taxon>Duplodnaviria</taxon>
        <taxon>Heunggongvirae</taxon>
        <taxon>Uroviricota</taxon>
        <taxon>Caudoviricetes</taxon>
    </lineage>
</organism>
<dbReference type="Pfam" id="PF12691">
    <property type="entry name" value="Phage_tail_terminator_6"/>
    <property type="match status" value="1"/>
</dbReference>
<dbReference type="InterPro" id="IPR024411">
    <property type="entry name" value="Tail_terminator_phage"/>
</dbReference>
<evidence type="ECO:0000313" key="1">
    <source>
        <dbReference type="EMBL" id="DAD81120.1"/>
    </source>
</evidence>
<name>A0A8S5MFY7_9CAUD</name>
<dbReference type="EMBL" id="BK014895">
    <property type="protein sequence ID" value="DAD81120.1"/>
    <property type="molecule type" value="Genomic_DNA"/>
</dbReference>
<reference evidence="1" key="1">
    <citation type="journal article" date="2021" name="Proc. Natl. Acad. Sci. U.S.A.">
        <title>A Catalog of Tens of Thousands of Viruses from Human Metagenomes Reveals Hidden Associations with Chronic Diseases.</title>
        <authorList>
            <person name="Tisza M.J."/>
            <person name="Buck C.B."/>
        </authorList>
    </citation>
    <scope>NUCLEOTIDE SEQUENCE</scope>
    <source>
        <strain evidence="1">Ctq1q8</strain>
    </source>
</reference>
<accession>A0A8S5MFY7</accession>
<sequence>MTLTEVKDFLKSKVDCPNWYVGKRDNTKEECITVYPTDGVAPVLPFGGVDQGTYGTKAVSVFVHWGEYCTPAEEKAQQVYNCLFGQSGTIGGKEVIKFDMRTAEPVGIGTDDKGIYEYVINFVIYYKKGK</sequence>
<proteinExistence type="predicted"/>